<sequence length="192" mass="22072">MIAVFLRPHDLAYAERMFALVSDPAVSGALSLQDQSVEDTKRFIRHITEEERAGRAVSRVVFNEKEELIGVTTLMFIDRERRRCHIGSWLGRAYWGKGYNQLAKEAILSIAFGELDLDIVFAGARTTNIRSQKAQEKLPYVTLHVESEYPEEHAALEQRQQHPCVLHAFKRDDFLRYLAEKERAARGEAVRD</sequence>
<reference evidence="2" key="1">
    <citation type="submission" date="2022-12" db="EMBL/GenBank/DDBJ databases">
        <title>Draft genome sequence of the thermophilic strain Brevibacillus thermoruber HT42, isolated from Los Humeros, Puebla, Mexico, with biotechnological potential.</title>
        <authorList>
            <person name="Lara Sanchez J."/>
            <person name="Solis Palacios R."/>
            <person name="Bustos Baena A.S."/>
            <person name="Ruz Baez A.E."/>
            <person name="Espinosa Luna G."/>
            <person name="Oliart Ros R.M."/>
        </authorList>
    </citation>
    <scope>NUCLEOTIDE SEQUENCE</scope>
    <source>
        <strain evidence="2">HT42</strain>
    </source>
</reference>
<dbReference type="InterPro" id="IPR051531">
    <property type="entry name" value="N-acetyltransferase"/>
</dbReference>
<proteinExistence type="predicted"/>
<name>A0A9X3Z4M8_9BACL</name>
<dbReference type="SUPFAM" id="SSF55729">
    <property type="entry name" value="Acyl-CoA N-acyltransferases (Nat)"/>
    <property type="match status" value="1"/>
</dbReference>
<dbReference type="InterPro" id="IPR016181">
    <property type="entry name" value="Acyl_CoA_acyltransferase"/>
</dbReference>
<keyword evidence="3" id="KW-1185">Reference proteome</keyword>
<evidence type="ECO:0000313" key="2">
    <source>
        <dbReference type="EMBL" id="MDA5109864.1"/>
    </source>
</evidence>
<comment type="caution">
    <text evidence="2">The sequence shown here is derived from an EMBL/GenBank/DDBJ whole genome shotgun (WGS) entry which is preliminary data.</text>
</comment>
<dbReference type="AlphaFoldDB" id="A0A9X3Z4M8"/>
<feature type="domain" description="N-acetyltransferase" evidence="1">
    <location>
        <begin position="4"/>
        <end position="161"/>
    </location>
</feature>
<dbReference type="PROSITE" id="PS51186">
    <property type="entry name" value="GNAT"/>
    <property type="match status" value="1"/>
</dbReference>
<dbReference type="EMBL" id="JAPYYP010000022">
    <property type="protein sequence ID" value="MDA5109864.1"/>
    <property type="molecule type" value="Genomic_DNA"/>
</dbReference>
<organism evidence="2 3">
    <name type="scientific">Brevibacillus thermoruber</name>
    <dbReference type="NCBI Taxonomy" id="33942"/>
    <lineage>
        <taxon>Bacteria</taxon>
        <taxon>Bacillati</taxon>
        <taxon>Bacillota</taxon>
        <taxon>Bacilli</taxon>
        <taxon>Bacillales</taxon>
        <taxon>Paenibacillaceae</taxon>
        <taxon>Brevibacillus</taxon>
    </lineage>
</organism>
<dbReference type="Gene3D" id="3.40.630.30">
    <property type="match status" value="1"/>
</dbReference>
<dbReference type="InterPro" id="IPR000182">
    <property type="entry name" value="GNAT_dom"/>
</dbReference>
<protein>
    <submittedName>
        <fullName evidence="2">GNAT family N-acetyltransferase</fullName>
    </submittedName>
</protein>
<dbReference type="GO" id="GO:0016747">
    <property type="term" value="F:acyltransferase activity, transferring groups other than amino-acyl groups"/>
    <property type="evidence" value="ECO:0007669"/>
    <property type="project" value="InterPro"/>
</dbReference>
<evidence type="ECO:0000313" key="3">
    <source>
        <dbReference type="Proteomes" id="UP001151071"/>
    </source>
</evidence>
<dbReference type="PANTHER" id="PTHR43792:SF1">
    <property type="entry name" value="N-ACETYLTRANSFERASE DOMAIN-CONTAINING PROTEIN"/>
    <property type="match status" value="1"/>
</dbReference>
<gene>
    <name evidence="2" type="ORF">O3V59_15970</name>
</gene>
<dbReference type="RefSeq" id="WP_029100966.1">
    <property type="nucleotide sequence ID" value="NZ_JAPYYP010000022.1"/>
</dbReference>
<dbReference type="Proteomes" id="UP001151071">
    <property type="component" value="Unassembled WGS sequence"/>
</dbReference>
<accession>A0A9X3Z4M8</accession>
<evidence type="ECO:0000259" key="1">
    <source>
        <dbReference type="PROSITE" id="PS51186"/>
    </source>
</evidence>
<dbReference type="PANTHER" id="PTHR43792">
    <property type="entry name" value="GNAT FAMILY, PUTATIVE (AFU_ORTHOLOGUE AFUA_3G00765)-RELATED-RELATED"/>
    <property type="match status" value="1"/>
</dbReference>
<dbReference type="Pfam" id="PF13302">
    <property type="entry name" value="Acetyltransf_3"/>
    <property type="match status" value="1"/>
</dbReference>